<dbReference type="EMBL" id="CP036281">
    <property type="protein sequence ID" value="QDU82002.1"/>
    <property type="molecule type" value="Genomic_DNA"/>
</dbReference>
<proteinExistence type="predicted"/>
<reference evidence="1 2" key="1">
    <citation type="submission" date="2019-02" db="EMBL/GenBank/DDBJ databases">
        <title>Deep-cultivation of Planctomycetes and their phenomic and genomic characterization uncovers novel biology.</title>
        <authorList>
            <person name="Wiegand S."/>
            <person name="Jogler M."/>
            <person name="Boedeker C."/>
            <person name="Pinto D."/>
            <person name="Vollmers J."/>
            <person name="Rivas-Marin E."/>
            <person name="Kohn T."/>
            <person name="Peeters S.H."/>
            <person name="Heuer A."/>
            <person name="Rast P."/>
            <person name="Oberbeckmann S."/>
            <person name="Bunk B."/>
            <person name="Jeske O."/>
            <person name="Meyerdierks A."/>
            <person name="Storesund J.E."/>
            <person name="Kallscheuer N."/>
            <person name="Luecker S."/>
            <person name="Lage O.M."/>
            <person name="Pohl T."/>
            <person name="Merkel B.J."/>
            <person name="Hornburger P."/>
            <person name="Mueller R.-W."/>
            <person name="Bruemmer F."/>
            <person name="Labrenz M."/>
            <person name="Spormann A.M."/>
            <person name="Op den Camp H."/>
            <person name="Overmann J."/>
            <person name="Amann R."/>
            <person name="Jetten M.S.M."/>
            <person name="Mascher T."/>
            <person name="Medema M.H."/>
            <person name="Devos D.P."/>
            <person name="Kaster A.-K."/>
            <person name="Ovreas L."/>
            <person name="Rohde M."/>
            <person name="Galperin M.Y."/>
            <person name="Jogler C."/>
        </authorList>
    </citation>
    <scope>NUCLEOTIDE SEQUENCE [LARGE SCALE GENOMIC DNA]</scope>
    <source>
        <strain evidence="1 2">Pla110</strain>
    </source>
</reference>
<evidence type="ECO:0000313" key="1">
    <source>
        <dbReference type="EMBL" id="QDU82002.1"/>
    </source>
</evidence>
<dbReference type="RefSeq" id="WP_144997820.1">
    <property type="nucleotide sequence ID" value="NZ_CP036281.1"/>
</dbReference>
<organism evidence="1 2">
    <name type="scientific">Polystyrenella longa</name>
    <dbReference type="NCBI Taxonomy" id="2528007"/>
    <lineage>
        <taxon>Bacteria</taxon>
        <taxon>Pseudomonadati</taxon>
        <taxon>Planctomycetota</taxon>
        <taxon>Planctomycetia</taxon>
        <taxon>Planctomycetales</taxon>
        <taxon>Planctomycetaceae</taxon>
        <taxon>Polystyrenella</taxon>
    </lineage>
</organism>
<dbReference type="AlphaFoldDB" id="A0A518CRZ8"/>
<keyword evidence="2" id="KW-1185">Reference proteome</keyword>
<name>A0A518CRZ8_9PLAN</name>
<dbReference type="Proteomes" id="UP000317178">
    <property type="component" value="Chromosome"/>
</dbReference>
<gene>
    <name evidence="1" type="ORF">Pla110_37540</name>
</gene>
<dbReference type="OrthoDB" id="286365at2"/>
<evidence type="ECO:0000313" key="2">
    <source>
        <dbReference type="Proteomes" id="UP000317178"/>
    </source>
</evidence>
<dbReference type="KEGG" id="plon:Pla110_37540"/>
<protein>
    <submittedName>
        <fullName evidence="1">Uncharacterized protein</fullName>
    </submittedName>
</protein>
<sequence length="169" mass="19423">MAHQESDREDLMQEATALVERVELSLPSESEPFVLGYRRLGDLSCFLGPDPVFHFDPEMRLKRAFVQGYLFRTQETTLARLERVRSVNPETDRVKTDLLRHDLEPDELNLFRKETLKGLAGLAEALKANDFTVHRQVPSGVDLTSRILRHLESIVENDLPLAPRFKGKR</sequence>
<accession>A0A518CRZ8</accession>